<sequence>MKQLLTGLRYVLAAAAVLAVALTLVSVVPRPIWWVQAAGFPRLQALAVLAVALVGLLLLRWPAHPRVRGALVLASALALAVQASFLWPFLPLAPKAVPDATPAQARDSTNRLRILVINVLIKNREDARLRRLVQALRPDVVLALEPDDWWAQALKPLHASYPYRVELPRADAYGLILYSRLPLAATQVQDLLQRGVPSVRTRLRLPSGREVDFFGIHPTPPIPDNYPDGVGLRGLALHKVATMVRGNARPTIVAGDFNDVSWSGTIAQLTQDGQLRDVNRGRGFYNTFDARSHLARWPLDHFFVSAPWRVVELKRLPDVGSDHFPLYVELALSAE</sequence>
<keyword evidence="3" id="KW-0255">Endonuclease</keyword>
<dbReference type="Pfam" id="PF03372">
    <property type="entry name" value="Exo_endo_phos"/>
    <property type="match status" value="1"/>
</dbReference>
<name>A0A502HEG6_9BACT</name>
<dbReference type="Proteomes" id="UP000317646">
    <property type="component" value="Unassembled WGS sequence"/>
</dbReference>
<dbReference type="InterPro" id="IPR036691">
    <property type="entry name" value="Endo/exonu/phosph_ase_sf"/>
</dbReference>
<keyword evidence="1" id="KW-0472">Membrane</keyword>
<dbReference type="Gene3D" id="3.60.10.10">
    <property type="entry name" value="Endonuclease/exonuclease/phosphatase"/>
    <property type="match status" value="1"/>
</dbReference>
<accession>A0A502HEG6</accession>
<dbReference type="RefSeq" id="WP_140464748.1">
    <property type="nucleotide sequence ID" value="NZ_RCYZ01000001.1"/>
</dbReference>
<dbReference type="OrthoDB" id="9796594at2"/>
<dbReference type="InterPro" id="IPR005135">
    <property type="entry name" value="Endo/exonuclease/phosphatase"/>
</dbReference>
<keyword evidence="1" id="KW-1133">Transmembrane helix</keyword>
<evidence type="ECO:0000256" key="1">
    <source>
        <dbReference type="SAM" id="Phobius"/>
    </source>
</evidence>
<feature type="transmembrane region" description="Helical" evidence="1">
    <location>
        <begin position="40"/>
        <end position="59"/>
    </location>
</feature>
<organism evidence="3 4">
    <name type="scientific">Hymenobacter nivis</name>
    <dbReference type="NCBI Taxonomy" id="1850093"/>
    <lineage>
        <taxon>Bacteria</taxon>
        <taxon>Pseudomonadati</taxon>
        <taxon>Bacteroidota</taxon>
        <taxon>Cytophagia</taxon>
        <taxon>Cytophagales</taxon>
        <taxon>Hymenobacteraceae</taxon>
        <taxon>Hymenobacter</taxon>
    </lineage>
</organism>
<keyword evidence="1" id="KW-0812">Transmembrane</keyword>
<comment type="caution">
    <text evidence="3">The sequence shown here is derived from an EMBL/GenBank/DDBJ whole genome shotgun (WGS) entry which is preliminary data.</text>
</comment>
<gene>
    <name evidence="3" type="ORF">EAH73_02125</name>
</gene>
<dbReference type="EMBL" id="RCYZ01000001">
    <property type="protein sequence ID" value="TPG72065.1"/>
    <property type="molecule type" value="Genomic_DNA"/>
</dbReference>
<proteinExistence type="predicted"/>
<keyword evidence="4" id="KW-1185">Reference proteome</keyword>
<dbReference type="AlphaFoldDB" id="A0A502HEG6"/>
<dbReference type="GO" id="GO:0004519">
    <property type="term" value="F:endonuclease activity"/>
    <property type="evidence" value="ECO:0007669"/>
    <property type="project" value="UniProtKB-KW"/>
</dbReference>
<feature type="domain" description="Endonuclease/exonuclease/phosphatase" evidence="2">
    <location>
        <begin position="118"/>
        <end position="323"/>
    </location>
</feature>
<keyword evidence="3" id="KW-0540">Nuclease</keyword>
<keyword evidence="3" id="KW-0378">Hydrolase</keyword>
<dbReference type="SUPFAM" id="SSF56219">
    <property type="entry name" value="DNase I-like"/>
    <property type="match status" value="1"/>
</dbReference>
<feature type="transmembrane region" description="Helical" evidence="1">
    <location>
        <begin position="71"/>
        <end position="90"/>
    </location>
</feature>
<evidence type="ECO:0000313" key="3">
    <source>
        <dbReference type="EMBL" id="TPG72065.1"/>
    </source>
</evidence>
<evidence type="ECO:0000259" key="2">
    <source>
        <dbReference type="Pfam" id="PF03372"/>
    </source>
</evidence>
<reference evidence="3 4" key="1">
    <citation type="journal article" date="2019" name="Environ. Microbiol.">
        <title>Species interactions and distinct microbial communities in high Arctic permafrost affected cryosols are associated with the CH4 and CO2 gas fluxes.</title>
        <authorList>
            <person name="Altshuler I."/>
            <person name="Hamel J."/>
            <person name="Turney S."/>
            <person name="Magnuson E."/>
            <person name="Levesque R."/>
            <person name="Greer C."/>
            <person name="Whyte L.G."/>
        </authorList>
    </citation>
    <scope>NUCLEOTIDE SEQUENCE [LARGE SCALE GENOMIC DNA]</scope>
    <source>
        <strain evidence="3 4">S9.2P</strain>
    </source>
</reference>
<evidence type="ECO:0000313" key="4">
    <source>
        <dbReference type="Proteomes" id="UP000317646"/>
    </source>
</evidence>
<protein>
    <submittedName>
        <fullName evidence="3">Endonuclease</fullName>
    </submittedName>
</protein>
<feature type="transmembrane region" description="Helical" evidence="1">
    <location>
        <begin position="7"/>
        <end position="28"/>
    </location>
</feature>